<reference evidence="2 3" key="1">
    <citation type="submission" date="2020-08" db="EMBL/GenBank/DDBJ databases">
        <title>Genomic Encyclopedia of Type Strains, Phase IV (KMG-IV): sequencing the most valuable type-strain genomes for metagenomic binning, comparative biology and taxonomic classification.</title>
        <authorList>
            <person name="Goeker M."/>
        </authorList>
    </citation>
    <scope>NUCLEOTIDE SEQUENCE [LARGE SCALE GENOMIC DNA]</scope>
    <source>
        <strain evidence="2 3">DSM 26723</strain>
    </source>
</reference>
<keyword evidence="1" id="KW-0732">Signal</keyword>
<dbReference type="PROSITE" id="PS51257">
    <property type="entry name" value="PROKAR_LIPOPROTEIN"/>
    <property type="match status" value="1"/>
</dbReference>
<feature type="signal peptide" evidence="1">
    <location>
        <begin position="1"/>
        <end position="22"/>
    </location>
</feature>
<dbReference type="Proteomes" id="UP000588068">
    <property type="component" value="Unassembled WGS sequence"/>
</dbReference>
<evidence type="ECO:0000256" key="1">
    <source>
        <dbReference type="SAM" id="SignalP"/>
    </source>
</evidence>
<protein>
    <recommendedName>
        <fullName evidence="4">Lipoprotein</fullName>
    </recommendedName>
</protein>
<feature type="chain" id="PRO_5032813295" description="Lipoprotein" evidence="1">
    <location>
        <begin position="23"/>
        <end position="152"/>
    </location>
</feature>
<evidence type="ECO:0000313" key="3">
    <source>
        <dbReference type="Proteomes" id="UP000588068"/>
    </source>
</evidence>
<dbReference type="AlphaFoldDB" id="A0A841HRB9"/>
<evidence type="ECO:0000313" key="2">
    <source>
        <dbReference type="EMBL" id="MBB6094572.1"/>
    </source>
</evidence>
<dbReference type="RefSeq" id="WP_184333985.1">
    <property type="nucleotide sequence ID" value="NZ_JACHHZ010000004.1"/>
</dbReference>
<gene>
    <name evidence="2" type="ORF">HNQ60_003459</name>
</gene>
<evidence type="ECO:0008006" key="4">
    <source>
        <dbReference type="Google" id="ProtNLM"/>
    </source>
</evidence>
<accession>A0A841HRB9</accession>
<name>A0A841HRB9_9GAMM</name>
<dbReference type="EMBL" id="JACHHZ010000004">
    <property type="protein sequence ID" value="MBB6094572.1"/>
    <property type="molecule type" value="Genomic_DNA"/>
</dbReference>
<keyword evidence="3" id="KW-1185">Reference proteome</keyword>
<sequence>MFSLCRHAPTFIALLIALATFAGCSKPAPQRTDDWSLQTGEVVKAHAEIGGIATRYEARFDKEGALTSIIETRTPDARELAGAYTFKGARLLEYKGPTIDGAKDAALTFNLQGALTAGGEGLSPEEIAAVTNRAQLLRSLALTRKTSQGHGD</sequence>
<proteinExistence type="predicted"/>
<organism evidence="2 3">
    <name type="scientific">Povalibacter uvarum</name>
    <dbReference type="NCBI Taxonomy" id="732238"/>
    <lineage>
        <taxon>Bacteria</taxon>
        <taxon>Pseudomonadati</taxon>
        <taxon>Pseudomonadota</taxon>
        <taxon>Gammaproteobacteria</taxon>
        <taxon>Steroidobacterales</taxon>
        <taxon>Steroidobacteraceae</taxon>
        <taxon>Povalibacter</taxon>
    </lineage>
</organism>
<comment type="caution">
    <text evidence="2">The sequence shown here is derived from an EMBL/GenBank/DDBJ whole genome shotgun (WGS) entry which is preliminary data.</text>
</comment>